<dbReference type="Proteomes" id="UP000199482">
    <property type="component" value="Chromosome I"/>
</dbReference>
<keyword evidence="6" id="KW-1185">Reference proteome</keyword>
<dbReference type="RefSeq" id="WP_092669040.1">
    <property type="nucleotide sequence ID" value="NZ_BMDN01000007.1"/>
</dbReference>
<organism evidence="4 5">
    <name type="scientific">Agromyces flavus</name>
    <dbReference type="NCBI Taxonomy" id="589382"/>
    <lineage>
        <taxon>Bacteria</taxon>
        <taxon>Bacillati</taxon>
        <taxon>Actinomycetota</taxon>
        <taxon>Actinomycetes</taxon>
        <taxon>Micrococcales</taxon>
        <taxon>Microbacteriaceae</taxon>
        <taxon>Agromyces</taxon>
    </lineage>
</organism>
<accession>A0A1H1N3N7</accession>
<evidence type="ECO:0000313" key="5">
    <source>
        <dbReference type="Proteomes" id="UP000199482"/>
    </source>
</evidence>
<feature type="compositionally biased region" description="Gly residues" evidence="1">
    <location>
        <begin position="75"/>
        <end position="87"/>
    </location>
</feature>
<dbReference type="EMBL" id="SODL02000007">
    <property type="protein sequence ID" value="MCP2369159.1"/>
    <property type="molecule type" value="Genomic_DNA"/>
</dbReference>
<evidence type="ECO:0000313" key="4">
    <source>
        <dbReference type="EMBL" id="SDR93572.1"/>
    </source>
</evidence>
<protein>
    <submittedName>
        <fullName evidence="4">Uncharacterized protein</fullName>
    </submittedName>
</protein>
<reference evidence="3" key="3">
    <citation type="submission" date="2022-06" db="EMBL/GenBank/DDBJ databases">
        <title>Genomic Encyclopedia of Type Strains, Phase III (KMG-III): the genomes of soil and plant-associated and newly described type strains.</title>
        <authorList>
            <person name="Whitman W."/>
        </authorList>
    </citation>
    <scope>NUCLEOTIDE SEQUENCE</scope>
    <source>
        <strain evidence="3">CPCC 202695</strain>
    </source>
</reference>
<feature type="region of interest" description="Disordered" evidence="1">
    <location>
        <begin position="68"/>
        <end position="101"/>
    </location>
</feature>
<proteinExistence type="predicted"/>
<dbReference type="EMBL" id="LT629755">
    <property type="protein sequence ID" value="SDR93572.1"/>
    <property type="molecule type" value="Genomic_DNA"/>
</dbReference>
<keyword evidence="2" id="KW-0472">Membrane</keyword>
<sequence>MLVVPAFAPLLAVAAEEEFDPNDVTPGVEGFVITFLVMAVVLLLVLDMVRRIRRVNYRAEARERLDAEERAAAGIGSGDELGDGAGPTDGAASDTPPSKPE</sequence>
<feature type="transmembrane region" description="Helical" evidence="2">
    <location>
        <begin position="30"/>
        <end position="49"/>
    </location>
</feature>
<dbReference type="STRING" id="589382.SAMN04489721_0528"/>
<reference evidence="5" key="1">
    <citation type="submission" date="2016-10" db="EMBL/GenBank/DDBJ databases">
        <authorList>
            <person name="Varghese N."/>
            <person name="Submissions S."/>
        </authorList>
    </citation>
    <scope>NUCLEOTIDE SEQUENCE [LARGE SCALE GENOMIC DNA]</scope>
    <source>
        <strain evidence="5">CPCC 202695</strain>
    </source>
</reference>
<keyword evidence="2" id="KW-0812">Transmembrane</keyword>
<evidence type="ECO:0000313" key="6">
    <source>
        <dbReference type="Proteomes" id="UP000893823"/>
    </source>
</evidence>
<dbReference type="AlphaFoldDB" id="A0A1H1N3N7"/>
<evidence type="ECO:0000313" key="3">
    <source>
        <dbReference type="EMBL" id="MCP2369159.1"/>
    </source>
</evidence>
<evidence type="ECO:0000256" key="1">
    <source>
        <dbReference type="SAM" id="MobiDB-lite"/>
    </source>
</evidence>
<reference evidence="4" key="2">
    <citation type="submission" date="2016-10" db="EMBL/GenBank/DDBJ databases">
        <authorList>
            <person name="de Groot N.N."/>
        </authorList>
    </citation>
    <scope>NUCLEOTIDE SEQUENCE [LARGE SCALE GENOMIC DNA]</scope>
    <source>
        <strain evidence="4">CPCC 202695</strain>
    </source>
</reference>
<gene>
    <name evidence="3" type="ORF">BCL57_003342</name>
    <name evidence="4" type="ORF">SAMN04489721_0528</name>
</gene>
<keyword evidence="2" id="KW-1133">Transmembrane helix</keyword>
<dbReference type="Proteomes" id="UP000893823">
    <property type="component" value="Unassembled WGS sequence"/>
</dbReference>
<name>A0A1H1N3N7_9MICO</name>
<evidence type="ECO:0000256" key="2">
    <source>
        <dbReference type="SAM" id="Phobius"/>
    </source>
</evidence>